<evidence type="ECO:0000256" key="5">
    <source>
        <dbReference type="SAM" id="MobiDB-lite"/>
    </source>
</evidence>
<dbReference type="GO" id="GO:0051787">
    <property type="term" value="F:misfolded protein binding"/>
    <property type="evidence" value="ECO:0007669"/>
    <property type="project" value="TreeGrafter"/>
</dbReference>
<evidence type="ECO:0000256" key="4">
    <source>
        <dbReference type="PROSITE-ProRule" id="PRU00339"/>
    </source>
</evidence>
<protein>
    <recommendedName>
        <fullName evidence="7">J domain-containing protein</fullName>
    </recommendedName>
</protein>
<feature type="region of interest" description="Disordered" evidence="5">
    <location>
        <begin position="463"/>
        <end position="495"/>
    </location>
</feature>
<dbReference type="OrthoDB" id="1726119at2759"/>
<dbReference type="InterPro" id="IPR051727">
    <property type="entry name" value="DnaJ_C3_Co-chaperones"/>
</dbReference>
<evidence type="ECO:0000256" key="2">
    <source>
        <dbReference type="ARBA" id="ARBA00022729"/>
    </source>
</evidence>
<feature type="repeat" description="TPR" evidence="4">
    <location>
        <begin position="34"/>
        <end position="67"/>
    </location>
</feature>
<accession>A0A0F8DK85</accession>
<dbReference type="SUPFAM" id="SSF48452">
    <property type="entry name" value="TPR-like"/>
    <property type="match status" value="2"/>
</dbReference>
<dbReference type="SMART" id="SM00271">
    <property type="entry name" value="DnaJ"/>
    <property type="match status" value="1"/>
</dbReference>
<keyword evidence="3" id="KW-0256">Endoplasmic reticulum</keyword>
<dbReference type="PROSITE" id="PS50076">
    <property type="entry name" value="DNAJ_2"/>
    <property type="match status" value="1"/>
</dbReference>
<dbReference type="CDD" id="cd06257">
    <property type="entry name" value="DnaJ"/>
    <property type="match status" value="1"/>
</dbReference>
<dbReference type="InterPro" id="IPR001623">
    <property type="entry name" value="DnaJ_domain"/>
</dbReference>
<dbReference type="GO" id="GO:0034975">
    <property type="term" value="P:protein folding in endoplasmic reticulum"/>
    <property type="evidence" value="ECO:0007669"/>
    <property type="project" value="TreeGrafter"/>
</dbReference>
<gene>
    <name evidence="8" type="ORF">CFO_g1319</name>
</gene>
<keyword evidence="2 6" id="KW-0732">Signal</keyword>
<feature type="chain" id="PRO_5002528420" description="J domain-containing protein" evidence="6">
    <location>
        <begin position="23"/>
        <end position="521"/>
    </location>
</feature>
<dbReference type="Proteomes" id="UP000034841">
    <property type="component" value="Unassembled WGS sequence"/>
</dbReference>
<feature type="domain" description="J" evidence="7">
    <location>
        <begin position="405"/>
        <end position="474"/>
    </location>
</feature>
<keyword evidence="9" id="KW-1185">Reference proteome</keyword>
<dbReference type="EMBL" id="LBBL01000048">
    <property type="protein sequence ID" value="KKF96319.1"/>
    <property type="molecule type" value="Genomic_DNA"/>
</dbReference>
<evidence type="ECO:0000259" key="7">
    <source>
        <dbReference type="PROSITE" id="PS50076"/>
    </source>
</evidence>
<dbReference type="PROSITE" id="PS50005">
    <property type="entry name" value="TPR"/>
    <property type="match status" value="2"/>
</dbReference>
<dbReference type="InterPro" id="IPR019734">
    <property type="entry name" value="TPR_rpt"/>
</dbReference>
<dbReference type="InterPro" id="IPR036869">
    <property type="entry name" value="J_dom_sf"/>
</dbReference>
<comment type="caution">
    <text evidence="8">The sequence shown here is derived from an EMBL/GenBank/DDBJ whole genome shotgun (WGS) entry which is preliminary data.</text>
</comment>
<dbReference type="SUPFAM" id="SSF46565">
    <property type="entry name" value="Chaperone J-domain"/>
    <property type="match status" value="1"/>
</dbReference>
<dbReference type="GO" id="GO:0051087">
    <property type="term" value="F:protein-folding chaperone binding"/>
    <property type="evidence" value="ECO:0007669"/>
    <property type="project" value="TreeGrafter"/>
</dbReference>
<dbReference type="AlphaFoldDB" id="A0A0F8DK85"/>
<evidence type="ECO:0000313" key="8">
    <source>
        <dbReference type="EMBL" id="KKF96319.1"/>
    </source>
</evidence>
<feature type="repeat" description="TPR" evidence="4">
    <location>
        <begin position="68"/>
        <end position="101"/>
    </location>
</feature>
<dbReference type="PANTHER" id="PTHR44140:SF2">
    <property type="entry name" value="LD25575P"/>
    <property type="match status" value="1"/>
</dbReference>
<evidence type="ECO:0000256" key="3">
    <source>
        <dbReference type="ARBA" id="ARBA00022824"/>
    </source>
</evidence>
<dbReference type="Gene3D" id="1.25.40.10">
    <property type="entry name" value="Tetratricopeptide repeat domain"/>
    <property type="match status" value="1"/>
</dbReference>
<dbReference type="Pfam" id="PF13181">
    <property type="entry name" value="TPR_8"/>
    <property type="match status" value="1"/>
</dbReference>
<dbReference type="PRINTS" id="PR00625">
    <property type="entry name" value="JDOMAIN"/>
</dbReference>
<feature type="signal peptide" evidence="6">
    <location>
        <begin position="1"/>
        <end position="22"/>
    </location>
</feature>
<organism evidence="8 9">
    <name type="scientific">Ceratocystis fimbriata f. sp. platani</name>
    <dbReference type="NCBI Taxonomy" id="88771"/>
    <lineage>
        <taxon>Eukaryota</taxon>
        <taxon>Fungi</taxon>
        <taxon>Dikarya</taxon>
        <taxon>Ascomycota</taxon>
        <taxon>Pezizomycotina</taxon>
        <taxon>Sordariomycetes</taxon>
        <taxon>Hypocreomycetidae</taxon>
        <taxon>Microascales</taxon>
        <taxon>Ceratocystidaceae</taxon>
        <taxon>Ceratocystis</taxon>
    </lineage>
</organism>
<dbReference type="GO" id="GO:0005783">
    <property type="term" value="C:endoplasmic reticulum"/>
    <property type="evidence" value="ECO:0007669"/>
    <property type="project" value="UniProtKB-SubCell"/>
</dbReference>
<dbReference type="PANTHER" id="PTHR44140">
    <property type="entry name" value="LD25575P"/>
    <property type="match status" value="1"/>
</dbReference>
<proteinExistence type="predicted"/>
<dbReference type="Gene3D" id="1.10.287.110">
    <property type="entry name" value="DnaJ domain"/>
    <property type="match status" value="1"/>
</dbReference>
<feature type="compositionally biased region" description="Basic and acidic residues" evidence="5">
    <location>
        <begin position="465"/>
        <end position="478"/>
    </location>
</feature>
<reference evidence="8 9" key="1">
    <citation type="submission" date="2015-04" db="EMBL/GenBank/DDBJ databases">
        <title>Genome sequence of Ceratocystis platani, a major pathogen of plane trees.</title>
        <authorList>
            <person name="Belbahri L."/>
        </authorList>
    </citation>
    <scope>NUCLEOTIDE SEQUENCE [LARGE SCALE GENOMIC DNA]</scope>
    <source>
        <strain evidence="8 9">CFO</strain>
    </source>
</reference>
<dbReference type="InterPro" id="IPR011990">
    <property type="entry name" value="TPR-like_helical_dom_sf"/>
</dbReference>
<evidence type="ECO:0000256" key="6">
    <source>
        <dbReference type="SAM" id="SignalP"/>
    </source>
</evidence>
<sequence length="521" mass="57471">MHLRIPHLAVLTASAFAPSVYALSEHNIPSDLPVSSLLSSAQVHLSKGETSDALLYYDAAISRDPSNYLTIFKRATTYLSLGRVNQATEDFNKVLALKPGFEGAHIQLAKIKARNADWDGARGEYKNAHKTASSPEVVEMETAAKAAVSGMAAHERGDWATCISDLSVSISVASRAASLREARYKCRAEKGELEEATADLQQLLHIRHSDTRPHQVIAALSFFAMDNMNAGMEQIRKCLISDPDSKVCMAQRRVMKDTQKSIDKTLKLIEAGRSSAAIKTLVSTDANPGLLAEVKTVIENLKKEDILPAGVSSRLYNRLIEQTCRAYYDSGSKKAENYCPDALANDENSLYGLLWEAKKSMDTEDFDGAVRKLTQANEAHPDQRDQVQRLLQKAQVALKRSKTKDYYKVLGVPNDADERLIKKAYRMRSKEHHPDKAVKKGVTKEEAEKKMAAINEAYEVLSNPELRRRFDQGDDPNDHSGNSGHPGGHPFGNFNFQGFPGGFPGGFSGGGQQFHFSGNFR</sequence>
<dbReference type="Pfam" id="PF00226">
    <property type="entry name" value="DnaJ"/>
    <property type="match status" value="1"/>
</dbReference>
<name>A0A0F8DK85_CERFI</name>
<evidence type="ECO:0000313" key="9">
    <source>
        <dbReference type="Proteomes" id="UP000034841"/>
    </source>
</evidence>
<evidence type="ECO:0000256" key="1">
    <source>
        <dbReference type="ARBA" id="ARBA00004240"/>
    </source>
</evidence>
<comment type="subcellular location">
    <subcellularLocation>
        <location evidence="1">Endoplasmic reticulum</location>
    </subcellularLocation>
</comment>
<keyword evidence="4" id="KW-0802">TPR repeat</keyword>
<dbReference type="SMART" id="SM00028">
    <property type="entry name" value="TPR"/>
    <property type="match status" value="2"/>
</dbReference>